<dbReference type="Proteomes" id="UP000095214">
    <property type="component" value="Chromosome"/>
</dbReference>
<dbReference type="GO" id="GO:0003700">
    <property type="term" value="F:DNA-binding transcription factor activity"/>
    <property type="evidence" value="ECO:0007669"/>
    <property type="project" value="InterPro"/>
</dbReference>
<feature type="domain" description="HTH merR-type" evidence="3">
    <location>
        <begin position="5"/>
        <end position="74"/>
    </location>
</feature>
<dbReference type="InterPro" id="IPR047057">
    <property type="entry name" value="MerR_fam"/>
</dbReference>
<dbReference type="EMBL" id="CP017298">
    <property type="protein sequence ID" value="AOS47017.1"/>
    <property type="molecule type" value="Genomic_DNA"/>
</dbReference>
<dbReference type="PROSITE" id="PS50937">
    <property type="entry name" value="HTH_MERR_2"/>
    <property type="match status" value="1"/>
</dbReference>
<dbReference type="Gene3D" id="1.10.1660.10">
    <property type="match status" value="1"/>
</dbReference>
<reference evidence="4 5" key="1">
    <citation type="submission" date="2016-09" db="EMBL/GenBank/DDBJ databases">
        <title>Complete genome sequence of Actinomyces hongkongensis HKU8.</title>
        <authorList>
            <person name="Gao Y.-X."/>
            <person name="Zhou Y.-Y."/>
            <person name="Xie Y."/>
            <person name="Wang M."/>
            <person name="Wang S.-J."/>
            <person name="Shen S.-G."/>
        </authorList>
    </citation>
    <scope>NUCLEOTIDE SEQUENCE [LARGE SCALE GENOMIC DNA]</scope>
    <source>
        <strain evidence="4 5">HKU8</strain>
    </source>
</reference>
<protein>
    <submittedName>
        <fullName evidence="4">Transcriptional regulator</fullName>
    </submittedName>
</protein>
<proteinExistence type="predicted"/>
<organism evidence="4 5">
    <name type="scientific">Pauljensenia hongkongensis</name>
    <dbReference type="NCBI Taxonomy" id="178339"/>
    <lineage>
        <taxon>Bacteria</taxon>
        <taxon>Bacillati</taxon>
        <taxon>Actinomycetota</taxon>
        <taxon>Actinomycetes</taxon>
        <taxon>Actinomycetales</taxon>
        <taxon>Actinomycetaceae</taxon>
        <taxon>Pauljensenia</taxon>
    </lineage>
</organism>
<dbReference type="RefSeq" id="WP_009743345.1">
    <property type="nucleotide sequence ID" value="NZ_CP017298.1"/>
</dbReference>
<dbReference type="STRING" id="178339.BH719_03380"/>
<dbReference type="PANTHER" id="PTHR30204:SF96">
    <property type="entry name" value="CHROMOSOME-ANCHORING PROTEIN RACA"/>
    <property type="match status" value="1"/>
</dbReference>
<dbReference type="Pfam" id="PF13411">
    <property type="entry name" value="MerR_1"/>
    <property type="match status" value="1"/>
</dbReference>
<evidence type="ECO:0000313" key="5">
    <source>
        <dbReference type="Proteomes" id="UP000095214"/>
    </source>
</evidence>
<dbReference type="AlphaFoldDB" id="A0A1D8B1K4"/>
<evidence type="ECO:0000256" key="2">
    <source>
        <dbReference type="SAM" id="MobiDB-lite"/>
    </source>
</evidence>
<evidence type="ECO:0000259" key="3">
    <source>
        <dbReference type="PROSITE" id="PS50937"/>
    </source>
</evidence>
<accession>A0A1D8B1K4</accession>
<dbReference type="OrthoDB" id="9809391at2"/>
<evidence type="ECO:0000256" key="1">
    <source>
        <dbReference type="ARBA" id="ARBA00023125"/>
    </source>
</evidence>
<name>A0A1D8B1K4_9ACTO</name>
<dbReference type="SUPFAM" id="SSF46955">
    <property type="entry name" value="Putative DNA-binding domain"/>
    <property type="match status" value="1"/>
</dbReference>
<dbReference type="CDD" id="cd01106">
    <property type="entry name" value="HTH_TipAL-Mta"/>
    <property type="match status" value="1"/>
</dbReference>
<dbReference type="SMART" id="SM00422">
    <property type="entry name" value="HTH_MERR"/>
    <property type="match status" value="1"/>
</dbReference>
<sequence>MSGKRYTSGEIATAAGVTVRTIQHYDNIGLLPSTGRTDGGRRYYTQDDLVRLEQIVFYKSLDFPLDQIKERLLLEPGKTELLTMLEEQRLLLLQRMEHLHTSFATIGIMSEMIESDRQPPLALLLRFLSALPGDDVFSRAPQLLTEEQREALSPRFQDVEPVQAFYHRWKEALIEAAVLVHENAPPDSAAAQDLARRWWNAILSLTGGDMDLIEQLSQLGLEDQMGTGDDELMNSASRYVEAAFGLFSASGGPCPEPDGSSAGGDDDDRAERPDETVR</sequence>
<keyword evidence="1" id="KW-0238">DNA-binding</keyword>
<keyword evidence="5" id="KW-1185">Reference proteome</keyword>
<dbReference type="KEGG" id="phon:BH719_03380"/>
<evidence type="ECO:0000313" key="4">
    <source>
        <dbReference type="EMBL" id="AOS47017.1"/>
    </source>
</evidence>
<dbReference type="InterPro" id="IPR000551">
    <property type="entry name" value="MerR-type_HTH_dom"/>
</dbReference>
<dbReference type="GO" id="GO:0003677">
    <property type="term" value="F:DNA binding"/>
    <property type="evidence" value="ECO:0007669"/>
    <property type="project" value="UniProtKB-KW"/>
</dbReference>
<dbReference type="PRINTS" id="PR00040">
    <property type="entry name" value="HTHMERR"/>
</dbReference>
<dbReference type="PANTHER" id="PTHR30204">
    <property type="entry name" value="REDOX-CYCLING DRUG-SENSING TRANSCRIPTIONAL ACTIVATOR SOXR"/>
    <property type="match status" value="1"/>
</dbReference>
<dbReference type="InterPro" id="IPR009061">
    <property type="entry name" value="DNA-bd_dom_put_sf"/>
</dbReference>
<gene>
    <name evidence="4" type="ORF">BH719_03380</name>
</gene>
<feature type="compositionally biased region" description="Basic and acidic residues" evidence="2">
    <location>
        <begin position="269"/>
        <end position="278"/>
    </location>
</feature>
<feature type="region of interest" description="Disordered" evidence="2">
    <location>
        <begin position="250"/>
        <end position="278"/>
    </location>
</feature>